<dbReference type="EMBL" id="JAACFV010000223">
    <property type="protein sequence ID" value="KAF7502744.1"/>
    <property type="molecule type" value="Genomic_DNA"/>
</dbReference>
<dbReference type="InterPro" id="IPR007889">
    <property type="entry name" value="HTH_Psq"/>
</dbReference>
<gene>
    <name evidence="2" type="ORF">GJ744_005205</name>
</gene>
<organism evidence="2 3">
    <name type="scientific">Endocarpon pusillum</name>
    <dbReference type="NCBI Taxonomy" id="364733"/>
    <lineage>
        <taxon>Eukaryota</taxon>
        <taxon>Fungi</taxon>
        <taxon>Dikarya</taxon>
        <taxon>Ascomycota</taxon>
        <taxon>Pezizomycotina</taxon>
        <taxon>Eurotiomycetes</taxon>
        <taxon>Chaetothyriomycetidae</taxon>
        <taxon>Verrucariales</taxon>
        <taxon>Verrucariaceae</taxon>
        <taxon>Endocarpon</taxon>
    </lineage>
</organism>
<evidence type="ECO:0000259" key="1">
    <source>
        <dbReference type="Pfam" id="PF05225"/>
    </source>
</evidence>
<name>A0A8H7A865_9EURO</name>
<evidence type="ECO:0000313" key="3">
    <source>
        <dbReference type="Proteomes" id="UP000606974"/>
    </source>
</evidence>
<dbReference type="AlphaFoldDB" id="A0A8H7A865"/>
<evidence type="ECO:0000313" key="2">
    <source>
        <dbReference type="EMBL" id="KAF7502744.1"/>
    </source>
</evidence>
<dbReference type="OrthoDB" id="2129491at2759"/>
<dbReference type="Proteomes" id="UP000606974">
    <property type="component" value="Unassembled WGS sequence"/>
</dbReference>
<accession>A0A8H7A865</accession>
<dbReference type="GO" id="GO:0003677">
    <property type="term" value="F:DNA binding"/>
    <property type="evidence" value="ECO:0007669"/>
    <property type="project" value="InterPro"/>
</dbReference>
<proteinExistence type="predicted"/>
<comment type="caution">
    <text evidence="2">The sequence shown here is derived from an EMBL/GenBank/DDBJ whole genome shotgun (WGS) entry which is preliminary data.</text>
</comment>
<protein>
    <recommendedName>
        <fullName evidence="1">HTH psq-type domain-containing protein</fullName>
    </recommendedName>
</protein>
<keyword evidence="3" id="KW-1185">Reference proteome</keyword>
<sequence length="131" mass="14442">MTTLVLSACERRGKISGTHGEIQYDSKNVRIYKFDKFLQPEAAKIFTPPKVAGGQGGGDGGLMNSFSKAVEAVINGELSVDQAQAKYVGCTLKEAFMSHAMVFAAEETRLGKKIVDFQDWWAKLEQQLRSH</sequence>
<reference evidence="2" key="1">
    <citation type="submission" date="2020-02" db="EMBL/GenBank/DDBJ databases">
        <authorList>
            <person name="Palmer J.M."/>
        </authorList>
    </citation>
    <scope>NUCLEOTIDE SEQUENCE</scope>
    <source>
        <strain evidence="2">EPUS1.4</strain>
        <tissue evidence="2">Thallus</tissue>
    </source>
</reference>
<feature type="domain" description="HTH psq-type" evidence="1">
    <location>
        <begin position="65"/>
        <end position="87"/>
    </location>
</feature>
<dbReference type="Pfam" id="PF05225">
    <property type="entry name" value="HTH_psq"/>
    <property type="match status" value="1"/>
</dbReference>